<dbReference type="RefSeq" id="WP_380047138.1">
    <property type="nucleotide sequence ID" value="NZ_JBHLTC010000018.1"/>
</dbReference>
<organism evidence="5 6">
    <name type="scientific">Kribbella deserti</name>
    <dbReference type="NCBI Taxonomy" id="1926257"/>
    <lineage>
        <taxon>Bacteria</taxon>
        <taxon>Bacillati</taxon>
        <taxon>Actinomycetota</taxon>
        <taxon>Actinomycetes</taxon>
        <taxon>Propionibacteriales</taxon>
        <taxon>Kribbellaceae</taxon>
        <taxon>Kribbella</taxon>
    </lineage>
</organism>
<evidence type="ECO:0000313" key="5">
    <source>
        <dbReference type="EMBL" id="MFC0625085.1"/>
    </source>
</evidence>
<reference evidence="5 6" key="1">
    <citation type="submission" date="2024-09" db="EMBL/GenBank/DDBJ databases">
        <authorList>
            <person name="Sun Q."/>
            <person name="Mori K."/>
        </authorList>
    </citation>
    <scope>NUCLEOTIDE SEQUENCE [LARGE SCALE GENOMIC DNA]</scope>
    <source>
        <strain evidence="5 6">CGMCC 1.15906</strain>
    </source>
</reference>
<evidence type="ECO:0000313" key="6">
    <source>
        <dbReference type="Proteomes" id="UP001589890"/>
    </source>
</evidence>
<dbReference type="PANTHER" id="PTHR43877">
    <property type="entry name" value="AMINOALKYLPHOSPHONATE N-ACETYLTRANSFERASE-RELATED-RELATED"/>
    <property type="match status" value="1"/>
</dbReference>
<dbReference type="PROSITE" id="PS51186">
    <property type="entry name" value="GNAT"/>
    <property type="match status" value="1"/>
</dbReference>
<dbReference type="InterPro" id="IPR016181">
    <property type="entry name" value="Acyl_CoA_acyltransferase"/>
</dbReference>
<dbReference type="GO" id="GO:0016746">
    <property type="term" value="F:acyltransferase activity"/>
    <property type="evidence" value="ECO:0007669"/>
    <property type="project" value="UniProtKB-KW"/>
</dbReference>
<dbReference type="Pfam" id="PF00583">
    <property type="entry name" value="Acetyltransf_1"/>
    <property type="match status" value="1"/>
</dbReference>
<proteinExistence type="predicted"/>
<evidence type="ECO:0000259" key="4">
    <source>
        <dbReference type="PROSITE" id="PS51186"/>
    </source>
</evidence>
<name>A0ABV6QKB3_9ACTN</name>
<evidence type="ECO:0000256" key="2">
    <source>
        <dbReference type="ARBA" id="ARBA00023315"/>
    </source>
</evidence>
<gene>
    <name evidence="5" type="ORF">ACFFGN_13485</name>
</gene>
<accession>A0ABV6QKB3</accession>
<evidence type="ECO:0000256" key="3">
    <source>
        <dbReference type="SAM" id="MobiDB-lite"/>
    </source>
</evidence>
<evidence type="ECO:0000256" key="1">
    <source>
        <dbReference type="ARBA" id="ARBA00022679"/>
    </source>
</evidence>
<sequence length="204" mass="22225">MSSEHSHPHNPASATGQPAQAGPVAETSVRLAVPNEAEGIAEVQVAAWRRSYRGLLPNELLDQLEPEQFAAQWRQSLLSPGEARNRVLVALAGRHLVGFAALTPSDDPDADPGKDALVAEFCIHPDATRLGHGSRLLHAIVDTIQADRFERVTYWVNAKDDITRAFFTDAGWAPDGAFREMGENAETPVRIKQIRLHTAPTPTT</sequence>
<dbReference type="InterPro" id="IPR000182">
    <property type="entry name" value="GNAT_dom"/>
</dbReference>
<keyword evidence="2 5" id="KW-0012">Acyltransferase</keyword>
<feature type="domain" description="N-acetyltransferase" evidence="4">
    <location>
        <begin position="27"/>
        <end position="194"/>
    </location>
</feature>
<dbReference type="CDD" id="cd04301">
    <property type="entry name" value="NAT_SF"/>
    <property type="match status" value="1"/>
</dbReference>
<dbReference type="EC" id="2.3.-.-" evidence="5"/>
<dbReference type="SUPFAM" id="SSF55729">
    <property type="entry name" value="Acyl-CoA N-acyltransferases (Nat)"/>
    <property type="match status" value="1"/>
</dbReference>
<protein>
    <submittedName>
        <fullName evidence="5">GNAT family N-acetyltransferase</fullName>
        <ecNumber evidence="5">2.3.-.-</ecNumber>
    </submittedName>
</protein>
<comment type="caution">
    <text evidence="5">The sequence shown here is derived from an EMBL/GenBank/DDBJ whole genome shotgun (WGS) entry which is preliminary data.</text>
</comment>
<dbReference type="Gene3D" id="3.40.630.30">
    <property type="match status" value="1"/>
</dbReference>
<keyword evidence="1 5" id="KW-0808">Transferase</keyword>
<dbReference type="EMBL" id="JBHLTC010000018">
    <property type="protein sequence ID" value="MFC0625085.1"/>
    <property type="molecule type" value="Genomic_DNA"/>
</dbReference>
<feature type="region of interest" description="Disordered" evidence="3">
    <location>
        <begin position="1"/>
        <end position="26"/>
    </location>
</feature>
<dbReference type="InterPro" id="IPR050832">
    <property type="entry name" value="Bact_Acetyltransf"/>
</dbReference>
<keyword evidence="6" id="KW-1185">Reference proteome</keyword>
<dbReference type="Proteomes" id="UP001589890">
    <property type="component" value="Unassembled WGS sequence"/>
</dbReference>